<feature type="domain" description="Peptidoglycan binding-like" evidence="1">
    <location>
        <begin position="17"/>
        <end position="50"/>
    </location>
</feature>
<evidence type="ECO:0000313" key="2">
    <source>
        <dbReference type="EMBL" id="SHF65645.1"/>
    </source>
</evidence>
<accession>A0A1M5DFE2</accession>
<evidence type="ECO:0000259" key="1">
    <source>
        <dbReference type="Pfam" id="PF01471"/>
    </source>
</evidence>
<sequence>MTSPANITGTARDGFRQSVLELQVALRALGYLGSGIDGVFGDGTARAVRALKIDLNENDGGSRGRDGRAPVAVRDYAEGERFVVDGSIDDRLARIITTMMADPAFPKIPSAENPAAENARAIALLQGIAGVGVPMPFLLAMMQQESGRRHFNVPAPGGRDTFLVMGLDRNDTAHPDRITSRGYGIGQYTLFHHPATPAEIASLVGDPATNISSAIEEFRVKFNRFVVGPDDTADDRIAENPRLRLRLCRYSSSDHRYMTDCGACARAARKVAIEPGVPLYPGSSQTYRPTAYYSSANYGRIPDRSDFGCDWPYAARRYNGSGINSFHYQVRILRNLLVDA</sequence>
<organism evidence="2 3">
    <name type="scientific">Kaistia soli DSM 19436</name>
    <dbReference type="NCBI Taxonomy" id="1122133"/>
    <lineage>
        <taxon>Bacteria</taxon>
        <taxon>Pseudomonadati</taxon>
        <taxon>Pseudomonadota</taxon>
        <taxon>Alphaproteobacteria</taxon>
        <taxon>Hyphomicrobiales</taxon>
        <taxon>Kaistiaceae</taxon>
        <taxon>Kaistia</taxon>
    </lineage>
</organism>
<reference evidence="2 3" key="1">
    <citation type="submission" date="2016-11" db="EMBL/GenBank/DDBJ databases">
        <authorList>
            <person name="Jaros S."/>
            <person name="Januszkiewicz K."/>
            <person name="Wedrychowicz H."/>
        </authorList>
    </citation>
    <scope>NUCLEOTIDE SEQUENCE [LARGE SCALE GENOMIC DNA]</scope>
    <source>
        <strain evidence="2 3">DSM 19436</strain>
    </source>
</reference>
<dbReference type="Pfam" id="PF01471">
    <property type="entry name" value="PG_binding_1"/>
    <property type="match status" value="1"/>
</dbReference>
<protein>
    <submittedName>
        <fullName evidence="2">Putative peptidoglycan binding domain-containing protein</fullName>
    </submittedName>
</protein>
<dbReference type="AlphaFoldDB" id="A0A1M5DFE2"/>
<name>A0A1M5DFE2_9HYPH</name>
<dbReference type="Gene3D" id="1.10.101.10">
    <property type="entry name" value="PGBD-like superfamily/PGBD"/>
    <property type="match status" value="1"/>
</dbReference>
<dbReference type="InterPro" id="IPR002477">
    <property type="entry name" value="Peptidoglycan-bd-like"/>
</dbReference>
<dbReference type="Proteomes" id="UP000184485">
    <property type="component" value="Unassembled WGS sequence"/>
</dbReference>
<gene>
    <name evidence="2" type="ORF">SAMN02745157_2664</name>
</gene>
<dbReference type="STRING" id="1122133.SAMN02745157_2664"/>
<dbReference type="InterPro" id="IPR036365">
    <property type="entry name" value="PGBD-like_sf"/>
</dbReference>
<keyword evidence="3" id="KW-1185">Reference proteome</keyword>
<dbReference type="InterPro" id="IPR036366">
    <property type="entry name" value="PGBDSf"/>
</dbReference>
<evidence type="ECO:0000313" key="3">
    <source>
        <dbReference type="Proteomes" id="UP000184485"/>
    </source>
</evidence>
<dbReference type="EMBL" id="FQUP01000002">
    <property type="protein sequence ID" value="SHF65645.1"/>
    <property type="molecule type" value="Genomic_DNA"/>
</dbReference>
<dbReference type="RefSeq" id="WP_073053393.1">
    <property type="nucleotide sequence ID" value="NZ_FQUP01000002.1"/>
</dbReference>
<proteinExistence type="predicted"/>
<dbReference type="SUPFAM" id="SSF47090">
    <property type="entry name" value="PGBD-like"/>
    <property type="match status" value="1"/>
</dbReference>